<evidence type="ECO:0000313" key="4">
    <source>
        <dbReference type="Proteomes" id="UP001431010"/>
    </source>
</evidence>
<dbReference type="SUPFAM" id="SSF56801">
    <property type="entry name" value="Acetyl-CoA synthetase-like"/>
    <property type="match status" value="1"/>
</dbReference>
<dbReference type="InterPro" id="IPR025110">
    <property type="entry name" value="AMP-bd_C"/>
</dbReference>
<dbReference type="Gene3D" id="3.40.50.12780">
    <property type="entry name" value="N-terminal domain of ligase-like"/>
    <property type="match status" value="1"/>
</dbReference>
<accession>A0ABY3RA20</accession>
<organism evidence="3 4">
    <name type="scientific">Bradyrhizobium ontarionense</name>
    <dbReference type="NCBI Taxonomy" id="2898149"/>
    <lineage>
        <taxon>Bacteria</taxon>
        <taxon>Pseudomonadati</taxon>
        <taxon>Pseudomonadota</taxon>
        <taxon>Alphaproteobacteria</taxon>
        <taxon>Hyphomicrobiales</taxon>
        <taxon>Nitrobacteraceae</taxon>
        <taxon>Bradyrhizobium</taxon>
    </lineage>
</organism>
<sequence length="520" mass="57096">MTKAATAPMLDHATILGHFEAIASASPARPAIYSQSDCLSYGELDRRANQVAHVLRSKGVKPNTVVAISAPRSPEMLIALFGILKAGGAYMPLAPGSPPLRRARMLRDTQAVLLLTDAPTEQADEIDTPVLLLSDPVFTNAPVSRLDVRHSGSDLIYVIFTSGTTGHPKGVMLEHRGVLNRLVWMQNRYPLSDTDVILQKTPFIFDVSVWELFWWSMYGASVALLGPQMEKFPWAIADAVAAHRVTIMHFVPSMFSMFLHALAENPEARTKLSSLRRLFASGEALTVAHVELFRRLFDAECRIGFTNLYGPTEAAIDVSYFDCPAGPLPARIPIGRQIDGIQLHVMRSGREQPPGEDGELCIGGVGLARGYINQPAMTAAAFVPNPFQPGERLYRTGDLARRSENGELEFLGRLDHQIKIRGLRIELGEIENNLAAHPGVAGCCVAVAQLSETVPQISAYLVVRDEGLRRKTLLQYLQRRLPDYMIPNRFLQVQALPLTPSGKTDRRALSGLTQAIPLAD</sequence>
<feature type="domain" description="AMP-dependent synthetase/ligase" evidence="1">
    <location>
        <begin position="19"/>
        <end position="371"/>
    </location>
</feature>
<dbReference type="RefSeq" id="WP_231320105.1">
    <property type="nucleotide sequence ID" value="NZ_CP088156.1"/>
</dbReference>
<evidence type="ECO:0000259" key="1">
    <source>
        <dbReference type="Pfam" id="PF00501"/>
    </source>
</evidence>
<dbReference type="EMBL" id="CP088156">
    <property type="protein sequence ID" value="UFZ04093.1"/>
    <property type="molecule type" value="Genomic_DNA"/>
</dbReference>
<name>A0ABY3RA20_9BRAD</name>
<dbReference type="CDD" id="cd05930">
    <property type="entry name" value="A_NRPS"/>
    <property type="match status" value="1"/>
</dbReference>
<feature type="domain" description="AMP-binding enzyme C-terminal" evidence="2">
    <location>
        <begin position="429"/>
        <end position="503"/>
    </location>
</feature>
<dbReference type="Pfam" id="PF00501">
    <property type="entry name" value="AMP-binding"/>
    <property type="match status" value="1"/>
</dbReference>
<dbReference type="PROSITE" id="PS00455">
    <property type="entry name" value="AMP_BINDING"/>
    <property type="match status" value="1"/>
</dbReference>
<keyword evidence="4" id="KW-1185">Reference proteome</keyword>
<evidence type="ECO:0000313" key="3">
    <source>
        <dbReference type="EMBL" id="UFZ04093.1"/>
    </source>
</evidence>
<dbReference type="NCBIfam" id="TIGR01733">
    <property type="entry name" value="AA-adenyl-dom"/>
    <property type="match status" value="1"/>
</dbReference>
<dbReference type="PANTHER" id="PTHR45527:SF14">
    <property type="entry name" value="PLIPASTATIN SYNTHASE SUBUNIT B"/>
    <property type="match status" value="1"/>
</dbReference>
<dbReference type="InterPro" id="IPR010071">
    <property type="entry name" value="AA_adenyl_dom"/>
</dbReference>
<evidence type="ECO:0000259" key="2">
    <source>
        <dbReference type="Pfam" id="PF13193"/>
    </source>
</evidence>
<reference evidence="3" key="1">
    <citation type="journal article" date="2024" name="Antonie Van Leeuwenhoek">
        <title>Bradyrhizobium ontarionense sp. nov., a novel bacterial symbiont isolated from Aeschynomene indica (Indian jointvetch), harbours photosynthesis, nitrogen fixation and nitrous oxide (N2O) reductase genes.</title>
        <authorList>
            <person name="Bromfield E.S.P."/>
            <person name="Cloutier S."/>
        </authorList>
    </citation>
    <scope>NUCLEOTIDE SEQUENCE</scope>
    <source>
        <strain evidence="3">A19</strain>
    </source>
</reference>
<dbReference type="InterPro" id="IPR042099">
    <property type="entry name" value="ANL_N_sf"/>
</dbReference>
<dbReference type="InterPro" id="IPR020845">
    <property type="entry name" value="AMP-binding_CS"/>
</dbReference>
<dbReference type="Gene3D" id="3.30.300.30">
    <property type="match status" value="1"/>
</dbReference>
<dbReference type="Proteomes" id="UP001431010">
    <property type="component" value="Chromosome"/>
</dbReference>
<dbReference type="PANTHER" id="PTHR45527">
    <property type="entry name" value="NONRIBOSOMAL PEPTIDE SYNTHETASE"/>
    <property type="match status" value="1"/>
</dbReference>
<gene>
    <name evidence="3" type="ORF">LQG66_33700</name>
</gene>
<protein>
    <submittedName>
        <fullName evidence="3">Amino acid adenylation domain-containing protein</fullName>
    </submittedName>
</protein>
<dbReference type="InterPro" id="IPR045851">
    <property type="entry name" value="AMP-bd_C_sf"/>
</dbReference>
<dbReference type="Pfam" id="PF13193">
    <property type="entry name" value="AMP-binding_C"/>
    <property type="match status" value="1"/>
</dbReference>
<dbReference type="InterPro" id="IPR000873">
    <property type="entry name" value="AMP-dep_synth/lig_dom"/>
</dbReference>
<proteinExistence type="predicted"/>